<reference evidence="2 3" key="1">
    <citation type="submission" date="2019-11" db="EMBL/GenBank/DDBJ databases">
        <title>Bacillus idriensis genome.</title>
        <authorList>
            <person name="Konopka E.N."/>
            <person name="Newman J.D."/>
        </authorList>
    </citation>
    <scope>NUCLEOTIDE SEQUENCE [LARGE SCALE GENOMIC DNA]</scope>
    <source>
        <strain evidence="2 3">DSM 19097</strain>
    </source>
</reference>
<dbReference type="SUPFAM" id="SSF51658">
    <property type="entry name" value="Xylose isomerase-like"/>
    <property type="match status" value="1"/>
</dbReference>
<dbReference type="InterPro" id="IPR013022">
    <property type="entry name" value="Xyl_isomerase-like_TIM-brl"/>
</dbReference>
<dbReference type="Gene3D" id="3.20.20.150">
    <property type="entry name" value="Divalent-metal-dependent TIM barrel enzymes"/>
    <property type="match status" value="1"/>
</dbReference>
<dbReference type="EMBL" id="WKKF01000001">
    <property type="protein sequence ID" value="MRX53909.1"/>
    <property type="molecule type" value="Genomic_DNA"/>
</dbReference>
<dbReference type="RefSeq" id="WP_154318242.1">
    <property type="nucleotide sequence ID" value="NZ_CAJFZX010000006.1"/>
</dbReference>
<dbReference type="PANTHER" id="PTHR12110">
    <property type="entry name" value="HYDROXYPYRUVATE ISOMERASE"/>
    <property type="match status" value="1"/>
</dbReference>
<dbReference type="Pfam" id="PF01261">
    <property type="entry name" value="AP_endonuc_2"/>
    <property type="match status" value="1"/>
</dbReference>
<evidence type="ECO:0000313" key="3">
    <source>
        <dbReference type="Proteomes" id="UP000441585"/>
    </source>
</evidence>
<gene>
    <name evidence="2" type="ORF">GJU41_07975</name>
</gene>
<dbReference type="PANTHER" id="PTHR12110:SF21">
    <property type="entry name" value="XYLOSE ISOMERASE-LIKE TIM BARREL DOMAIN-CONTAINING PROTEIN"/>
    <property type="match status" value="1"/>
</dbReference>
<evidence type="ECO:0000259" key="1">
    <source>
        <dbReference type="Pfam" id="PF01261"/>
    </source>
</evidence>
<accession>A0A6I2M7R0</accession>
<name>A0A6I2M7R0_9BACI</name>
<dbReference type="AlphaFoldDB" id="A0A6I2M7R0"/>
<dbReference type="InterPro" id="IPR050312">
    <property type="entry name" value="IolE/XylAMocC-like"/>
</dbReference>
<sequence length="304" mass="34239">MNNKIGMRIPPYFGKEGIEYTAKWANENGIKVLDLPNLDESVKKILANYQIDIGSIDGKGCVGNTDLLSEDEGKRWNAVLSLKEQFEQVSALGGKVIFMCLVPENSLIPKKRSLEIWKETFPEVVGLAERNNLFLALEGWPGPAPAYPTLGTTPEVLRYMFGEVPSKHFGVNYDPSHLVRLGIDYLRFLDEFGEKILYCHGKDTALLKEEQYELGHLPGAFDSKYDFSEGAWRYTIPGHGEVDWRKVAVRLDALGYKGPISIELEDHHYWGNLASEQEGIKHAKDFLQSVFHKKKSGGIADVKH</sequence>
<evidence type="ECO:0000313" key="2">
    <source>
        <dbReference type="EMBL" id="MRX53909.1"/>
    </source>
</evidence>
<dbReference type="InterPro" id="IPR036237">
    <property type="entry name" value="Xyl_isomerase-like_sf"/>
</dbReference>
<keyword evidence="3" id="KW-1185">Reference proteome</keyword>
<proteinExistence type="predicted"/>
<feature type="domain" description="Xylose isomerase-like TIM barrel" evidence="1">
    <location>
        <begin position="16"/>
        <end position="289"/>
    </location>
</feature>
<protein>
    <submittedName>
        <fullName evidence="2">TIM barrel protein</fullName>
    </submittedName>
</protein>
<dbReference type="Proteomes" id="UP000441585">
    <property type="component" value="Unassembled WGS sequence"/>
</dbReference>
<comment type="caution">
    <text evidence="2">The sequence shown here is derived from an EMBL/GenBank/DDBJ whole genome shotgun (WGS) entry which is preliminary data.</text>
</comment>
<organism evidence="2 3">
    <name type="scientific">Metabacillus idriensis</name>
    <dbReference type="NCBI Taxonomy" id="324768"/>
    <lineage>
        <taxon>Bacteria</taxon>
        <taxon>Bacillati</taxon>
        <taxon>Bacillota</taxon>
        <taxon>Bacilli</taxon>
        <taxon>Bacillales</taxon>
        <taxon>Bacillaceae</taxon>
        <taxon>Metabacillus</taxon>
    </lineage>
</organism>